<dbReference type="EMBL" id="REGN01004728">
    <property type="protein sequence ID" value="RNA16323.1"/>
    <property type="molecule type" value="Genomic_DNA"/>
</dbReference>
<feature type="region of interest" description="Disordered" evidence="1">
    <location>
        <begin position="33"/>
        <end position="57"/>
    </location>
</feature>
<gene>
    <name evidence="2" type="ORF">BpHYR1_005089</name>
</gene>
<dbReference type="OrthoDB" id="10580873at2759"/>
<comment type="caution">
    <text evidence="2">The sequence shown here is derived from an EMBL/GenBank/DDBJ whole genome shotgun (WGS) entry which is preliminary data.</text>
</comment>
<feature type="compositionally biased region" description="Basic and acidic residues" evidence="1">
    <location>
        <begin position="33"/>
        <end position="49"/>
    </location>
</feature>
<evidence type="ECO:0000256" key="1">
    <source>
        <dbReference type="SAM" id="MobiDB-lite"/>
    </source>
</evidence>
<evidence type="ECO:0000313" key="3">
    <source>
        <dbReference type="Proteomes" id="UP000276133"/>
    </source>
</evidence>
<dbReference type="Proteomes" id="UP000276133">
    <property type="component" value="Unassembled WGS sequence"/>
</dbReference>
<keyword evidence="3" id="KW-1185">Reference proteome</keyword>
<dbReference type="AlphaFoldDB" id="A0A3M7QYE6"/>
<feature type="non-terminal residue" evidence="2">
    <location>
        <position position="1"/>
    </location>
</feature>
<sequence length="236" mass="26886">IYEQLKNDHLRFSENGSVYVKKLVDDVEIINQEENKHDEEPGKYSKEKGTNSLGLSMEGNNGVNMAIIKGNNKGSDQSTKLDSDDQILLSKKYQNLEELISGLMQKGSEENYLKLAKLYRLKVLIELAMKMIGRNYKDISNDERNALEMHANRFHTSYAMPGEEQPLEELDEHGKLKTRLPIKIVQHDTLAKIDLNDKFLIDPADILKIYSNKIIDHAHESTGLDFDNITVTIPGE</sequence>
<accession>A0A3M7QYE6</accession>
<proteinExistence type="predicted"/>
<name>A0A3M7QYE6_BRAPC</name>
<organism evidence="2 3">
    <name type="scientific">Brachionus plicatilis</name>
    <name type="common">Marine rotifer</name>
    <name type="synonym">Brachionus muelleri</name>
    <dbReference type="NCBI Taxonomy" id="10195"/>
    <lineage>
        <taxon>Eukaryota</taxon>
        <taxon>Metazoa</taxon>
        <taxon>Spiralia</taxon>
        <taxon>Gnathifera</taxon>
        <taxon>Rotifera</taxon>
        <taxon>Eurotatoria</taxon>
        <taxon>Monogononta</taxon>
        <taxon>Pseudotrocha</taxon>
        <taxon>Ploima</taxon>
        <taxon>Brachionidae</taxon>
        <taxon>Brachionus</taxon>
    </lineage>
</organism>
<evidence type="ECO:0000313" key="2">
    <source>
        <dbReference type="EMBL" id="RNA16323.1"/>
    </source>
</evidence>
<protein>
    <submittedName>
        <fullName evidence="2">Uncharacterized protein</fullName>
    </submittedName>
</protein>
<reference evidence="2 3" key="1">
    <citation type="journal article" date="2018" name="Sci. Rep.">
        <title>Genomic signatures of local adaptation to the degree of environmental predictability in rotifers.</title>
        <authorList>
            <person name="Franch-Gras L."/>
            <person name="Hahn C."/>
            <person name="Garcia-Roger E.M."/>
            <person name="Carmona M.J."/>
            <person name="Serra M."/>
            <person name="Gomez A."/>
        </authorList>
    </citation>
    <scope>NUCLEOTIDE SEQUENCE [LARGE SCALE GENOMIC DNA]</scope>
    <source>
        <strain evidence="2">HYR1</strain>
    </source>
</reference>